<dbReference type="InterPro" id="IPR046342">
    <property type="entry name" value="CBS_dom_sf"/>
</dbReference>
<proteinExistence type="predicted"/>
<dbReference type="InterPro" id="IPR051257">
    <property type="entry name" value="Diverse_CBS-Domain"/>
</dbReference>
<dbReference type="AlphaFoldDB" id="A0A372EK86"/>
<evidence type="ECO:0000259" key="3">
    <source>
        <dbReference type="PROSITE" id="PS51371"/>
    </source>
</evidence>
<feature type="domain" description="CBS" evidence="3">
    <location>
        <begin position="7"/>
        <end position="66"/>
    </location>
</feature>
<sequence length="170" mass="17815">MNIASLCQRAAVAIDANAPLNEAAHRMFDEHVGALLVVTGENPPQVVGVVTDRDIVIDALARSSAAGADLRIGHLAKSPPVAVRGTADVHEAASAMEQAGVRRLLVVDEDGGVVGVLSIDDLFAAVAEELRLLAGALRKGLAHEHQDRQTPLPPQGQRPVYPYFGTAATH</sequence>
<feature type="domain" description="CBS" evidence="3">
    <location>
        <begin position="76"/>
        <end position="132"/>
    </location>
</feature>
<dbReference type="Proteomes" id="UP000261931">
    <property type="component" value="Unassembled WGS sequence"/>
</dbReference>
<dbReference type="SUPFAM" id="SSF54631">
    <property type="entry name" value="CBS-domain pair"/>
    <property type="match status" value="1"/>
</dbReference>
<dbReference type="EMBL" id="QVLS01000005">
    <property type="protein sequence ID" value="RFP79320.1"/>
    <property type="molecule type" value="Genomic_DNA"/>
</dbReference>
<dbReference type="SMART" id="SM00116">
    <property type="entry name" value="CBS"/>
    <property type="match status" value="2"/>
</dbReference>
<evidence type="ECO:0000256" key="1">
    <source>
        <dbReference type="ARBA" id="ARBA00023122"/>
    </source>
</evidence>
<dbReference type="PANTHER" id="PTHR43080">
    <property type="entry name" value="CBS DOMAIN-CONTAINING PROTEIN CBSX3, MITOCHONDRIAL"/>
    <property type="match status" value="1"/>
</dbReference>
<dbReference type="PROSITE" id="PS51371">
    <property type="entry name" value="CBS"/>
    <property type="match status" value="2"/>
</dbReference>
<keyword evidence="1 2" id="KW-0129">CBS domain</keyword>
<dbReference type="RefSeq" id="WP_116958747.1">
    <property type="nucleotide sequence ID" value="NZ_QVLS01000005.1"/>
</dbReference>
<evidence type="ECO:0000256" key="2">
    <source>
        <dbReference type="PROSITE-ProRule" id="PRU00703"/>
    </source>
</evidence>
<name>A0A372EK86_9BURK</name>
<gene>
    <name evidence="4" type="ORF">DY262_10115</name>
</gene>
<keyword evidence="5" id="KW-1185">Reference proteome</keyword>
<dbReference type="InterPro" id="IPR000644">
    <property type="entry name" value="CBS_dom"/>
</dbReference>
<dbReference type="Pfam" id="PF00571">
    <property type="entry name" value="CBS"/>
    <property type="match status" value="2"/>
</dbReference>
<dbReference type="Gene3D" id="3.10.580.10">
    <property type="entry name" value="CBS-domain"/>
    <property type="match status" value="1"/>
</dbReference>
<reference evidence="4 5" key="1">
    <citation type="submission" date="2018-08" db="EMBL/GenBank/DDBJ databases">
        <title>Hydrogenophaga sp. LA-38 isolated from sludge.</title>
        <authorList>
            <person name="Im W.-T."/>
        </authorList>
    </citation>
    <scope>NUCLEOTIDE SEQUENCE [LARGE SCALE GENOMIC DNA]</scope>
    <source>
        <strain evidence="4 5">LA-38</strain>
    </source>
</reference>
<comment type="caution">
    <text evidence="4">The sequence shown here is derived from an EMBL/GenBank/DDBJ whole genome shotgun (WGS) entry which is preliminary data.</text>
</comment>
<evidence type="ECO:0000313" key="5">
    <source>
        <dbReference type="Proteomes" id="UP000261931"/>
    </source>
</evidence>
<organism evidence="4 5">
    <name type="scientific">Hydrogenophaga borbori</name>
    <dbReference type="NCBI Taxonomy" id="2294117"/>
    <lineage>
        <taxon>Bacteria</taxon>
        <taxon>Pseudomonadati</taxon>
        <taxon>Pseudomonadota</taxon>
        <taxon>Betaproteobacteria</taxon>
        <taxon>Burkholderiales</taxon>
        <taxon>Comamonadaceae</taxon>
        <taxon>Hydrogenophaga</taxon>
    </lineage>
</organism>
<evidence type="ECO:0000313" key="4">
    <source>
        <dbReference type="EMBL" id="RFP79320.1"/>
    </source>
</evidence>
<accession>A0A372EK86</accession>
<protein>
    <submittedName>
        <fullName evidence="4">CBS domain-containing protein</fullName>
    </submittedName>
</protein>
<dbReference type="PANTHER" id="PTHR43080:SF2">
    <property type="entry name" value="CBS DOMAIN-CONTAINING PROTEIN"/>
    <property type="match status" value="1"/>
</dbReference>